<accession>A0ABU1IR96</accession>
<dbReference type="InterPro" id="IPR036491">
    <property type="entry name" value="YugN-like_sf"/>
</dbReference>
<name>A0ABU1IR96_9BACL</name>
<keyword evidence="2" id="KW-1185">Reference proteome</keyword>
<dbReference type="EMBL" id="JAVDQG010000009">
    <property type="protein sequence ID" value="MDR6227314.1"/>
    <property type="molecule type" value="Genomic_DNA"/>
</dbReference>
<gene>
    <name evidence="1" type="ORF">JOE21_003329</name>
</gene>
<comment type="caution">
    <text evidence="1">The sequence shown here is derived from an EMBL/GenBank/DDBJ whole genome shotgun (WGS) entry which is preliminary data.</text>
</comment>
<dbReference type="Gene3D" id="3.30.310.100">
    <property type="entry name" value="YugN-like"/>
    <property type="match status" value="1"/>
</dbReference>
<evidence type="ECO:0000313" key="1">
    <source>
        <dbReference type="EMBL" id="MDR6227314.1"/>
    </source>
</evidence>
<dbReference type="SUPFAM" id="SSF160755">
    <property type="entry name" value="YugN-like"/>
    <property type="match status" value="1"/>
</dbReference>
<evidence type="ECO:0000313" key="2">
    <source>
        <dbReference type="Proteomes" id="UP001185012"/>
    </source>
</evidence>
<protein>
    <recommendedName>
        <fullName evidence="3">YugN-like family protein</fullName>
    </recommendedName>
</protein>
<reference evidence="1 2" key="1">
    <citation type="submission" date="2023-07" db="EMBL/GenBank/DDBJ databases">
        <title>Genomic Encyclopedia of Type Strains, Phase IV (KMG-IV): sequencing the most valuable type-strain genomes for metagenomic binning, comparative biology and taxonomic classification.</title>
        <authorList>
            <person name="Goeker M."/>
        </authorList>
    </citation>
    <scope>NUCLEOTIDE SEQUENCE [LARGE SCALE GENOMIC DNA]</scope>
    <source>
        <strain evidence="1 2">DSM 45903</strain>
    </source>
</reference>
<dbReference type="RefSeq" id="WP_309868299.1">
    <property type="nucleotide sequence ID" value="NZ_JAVDQG010000009.1"/>
</dbReference>
<dbReference type="Pfam" id="PF08868">
    <property type="entry name" value="YugN"/>
    <property type="match status" value="1"/>
</dbReference>
<proteinExistence type="predicted"/>
<dbReference type="InterPro" id="IPR014967">
    <property type="entry name" value="Uncharacterised_YugN-like"/>
</dbReference>
<dbReference type="Proteomes" id="UP001185012">
    <property type="component" value="Unassembled WGS sequence"/>
</dbReference>
<evidence type="ECO:0008006" key="3">
    <source>
        <dbReference type="Google" id="ProtNLM"/>
    </source>
</evidence>
<organism evidence="1 2">
    <name type="scientific">Desmospora profundinema</name>
    <dbReference type="NCBI Taxonomy" id="1571184"/>
    <lineage>
        <taxon>Bacteria</taxon>
        <taxon>Bacillati</taxon>
        <taxon>Bacillota</taxon>
        <taxon>Bacilli</taxon>
        <taxon>Bacillales</taxon>
        <taxon>Thermoactinomycetaceae</taxon>
        <taxon>Desmospora</taxon>
    </lineage>
</organism>
<sequence length="140" mass="15806">MIPLSSPLEGVTGSFVTIDRLFNGEGFVLGGGYEYDHGYYDKALDWEENKEHRAYLRIPVTAVEGSIGTRTATLQVGKPFVLKHQYQTGVDHDANIGFLSATVNQFAEPADPDDAVEQKWLRRAQAELNQLEHRFREHSR</sequence>